<sequence length="33" mass="3903">MVYSWRWAKGFVCPVCGDTRHCVVKPRQLFQCT</sequence>
<keyword evidence="3" id="KW-1185">Reference proteome</keyword>
<feature type="non-terminal residue" evidence="2">
    <location>
        <position position="33"/>
    </location>
</feature>
<feature type="domain" description="Transposase zinc-ribbon" evidence="1">
    <location>
        <begin position="1"/>
        <end position="32"/>
    </location>
</feature>
<dbReference type="RefSeq" id="WP_235706130.1">
    <property type="nucleotide sequence ID" value="NZ_JAKGBZ010000086.1"/>
</dbReference>
<evidence type="ECO:0000313" key="2">
    <source>
        <dbReference type="EMBL" id="MCF3948821.1"/>
    </source>
</evidence>
<evidence type="ECO:0000313" key="3">
    <source>
        <dbReference type="Proteomes" id="UP001521209"/>
    </source>
</evidence>
<name>A0ABS9E4H7_9PROT</name>
<evidence type="ECO:0000259" key="1">
    <source>
        <dbReference type="Pfam" id="PF12760"/>
    </source>
</evidence>
<gene>
    <name evidence="2" type="ORF">L2A60_19415</name>
</gene>
<dbReference type="Pfam" id="PF12760">
    <property type="entry name" value="Zn_ribbon_IS1595"/>
    <property type="match status" value="1"/>
</dbReference>
<dbReference type="EMBL" id="JAKGBZ010000086">
    <property type="protein sequence ID" value="MCF3948821.1"/>
    <property type="molecule type" value="Genomic_DNA"/>
</dbReference>
<organism evidence="2 3">
    <name type="scientific">Acidiphilium iwatense</name>
    <dbReference type="NCBI Taxonomy" id="768198"/>
    <lineage>
        <taxon>Bacteria</taxon>
        <taxon>Pseudomonadati</taxon>
        <taxon>Pseudomonadota</taxon>
        <taxon>Alphaproteobacteria</taxon>
        <taxon>Acetobacterales</taxon>
        <taxon>Acidocellaceae</taxon>
        <taxon>Acidiphilium</taxon>
    </lineage>
</organism>
<protein>
    <submittedName>
        <fullName evidence="2">Transposase</fullName>
    </submittedName>
</protein>
<accession>A0ABS9E4H7</accession>
<reference evidence="2 3" key="1">
    <citation type="submission" date="2022-01" db="EMBL/GenBank/DDBJ databases">
        <authorList>
            <person name="Won M."/>
            <person name="Kim S.-J."/>
            <person name="Kwon S.-W."/>
        </authorList>
    </citation>
    <scope>NUCLEOTIDE SEQUENCE [LARGE SCALE GENOMIC DNA]</scope>
    <source>
        <strain evidence="2 3">KCTC 23505</strain>
    </source>
</reference>
<dbReference type="Proteomes" id="UP001521209">
    <property type="component" value="Unassembled WGS sequence"/>
</dbReference>
<proteinExistence type="predicted"/>
<dbReference type="InterPro" id="IPR024442">
    <property type="entry name" value="Transposase_Zn_ribbon"/>
</dbReference>
<comment type="caution">
    <text evidence="2">The sequence shown here is derived from an EMBL/GenBank/DDBJ whole genome shotgun (WGS) entry which is preliminary data.</text>
</comment>